<dbReference type="AlphaFoldDB" id="A0AAD7Z7G7"/>
<evidence type="ECO:0000313" key="3">
    <source>
        <dbReference type="Proteomes" id="UP001233999"/>
    </source>
</evidence>
<gene>
    <name evidence="2" type="ORF">L9F63_025690</name>
</gene>
<reference evidence="2" key="1">
    <citation type="journal article" date="2023" name="IScience">
        <title>Live-bearing cockroach genome reveals convergent evolutionary mechanisms linked to viviparity in insects and beyond.</title>
        <authorList>
            <person name="Fouks B."/>
            <person name="Harrison M.C."/>
            <person name="Mikhailova A.A."/>
            <person name="Marchal E."/>
            <person name="English S."/>
            <person name="Carruthers M."/>
            <person name="Jennings E.C."/>
            <person name="Chiamaka E.L."/>
            <person name="Frigard R.A."/>
            <person name="Pippel M."/>
            <person name="Attardo G.M."/>
            <person name="Benoit J.B."/>
            <person name="Bornberg-Bauer E."/>
            <person name="Tobe S.S."/>
        </authorList>
    </citation>
    <scope>NUCLEOTIDE SEQUENCE</scope>
    <source>
        <strain evidence="2">Stay&amp;Tobe</strain>
    </source>
</reference>
<organism evidence="2 3">
    <name type="scientific">Diploptera punctata</name>
    <name type="common">Pacific beetle cockroach</name>
    <dbReference type="NCBI Taxonomy" id="6984"/>
    <lineage>
        <taxon>Eukaryota</taxon>
        <taxon>Metazoa</taxon>
        <taxon>Ecdysozoa</taxon>
        <taxon>Arthropoda</taxon>
        <taxon>Hexapoda</taxon>
        <taxon>Insecta</taxon>
        <taxon>Pterygota</taxon>
        <taxon>Neoptera</taxon>
        <taxon>Polyneoptera</taxon>
        <taxon>Dictyoptera</taxon>
        <taxon>Blattodea</taxon>
        <taxon>Blaberoidea</taxon>
        <taxon>Blaberidae</taxon>
        <taxon>Diplopterinae</taxon>
        <taxon>Diploptera</taxon>
    </lineage>
</organism>
<keyword evidence="3" id="KW-1185">Reference proteome</keyword>
<feature type="non-terminal residue" evidence="2">
    <location>
        <position position="1"/>
    </location>
</feature>
<feature type="transmembrane region" description="Helical" evidence="1">
    <location>
        <begin position="30"/>
        <end position="47"/>
    </location>
</feature>
<keyword evidence="1" id="KW-0812">Transmembrane</keyword>
<dbReference type="Proteomes" id="UP001233999">
    <property type="component" value="Unassembled WGS sequence"/>
</dbReference>
<evidence type="ECO:0000313" key="2">
    <source>
        <dbReference type="EMBL" id="KAJ9575358.1"/>
    </source>
</evidence>
<proteinExistence type="predicted"/>
<dbReference type="EMBL" id="JASPKZ010009949">
    <property type="protein sequence ID" value="KAJ9575358.1"/>
    <property type="molecule type" value="Genomic_DNA"/>
</dbReference>
<sequence length="51" mass="5834">GSIVAHVSACRMAEPDRHVNDRPPPPYHSPAWNLLYMLTAIFIFPINNKQF</sequence>
<evidence type="ECO:0000256" key="1">
    <source>
        <dbReference type="SAM" id="Phobius"/>
    </source>
</evidence>
<feature type="non-terminal residue" evidence="2">
    <location>
        <position position="51"/>
    </location>
</feature>
<keyword evidence="1" id="KW-0472">Membrane</keyword>
<accession>A0AAD7Z7G7</accession>
<keyword evidence="1" id="KW-1133">Transmembrane helix</keyword>
<reference evidence="2" key="2">
    <citation type="submission" date="2023-05" db="EMBL/GenBank/DDBJ databases">
        <authorList>
            <person name="Fouks B."/>
        </authorList>
    </citation>
    <scope>NUCLEOTIDE SEQUENCE</scope>
    <source>
        <strain evidence="2">Stay&amp;Tobe</strain>
        <tissue evidence="2">Testes</tissue>
    </source>
</reference>
<comment type="caution">
    <text evidence="2">The sequence shown here is derived from an EMBL/GenBank/DDBJ whole genome shotgun (WGS) entry which is preliminary data.</text>
</comment>
<name>A0AAD7Z7G7_DIPPU</name>
<protein>
    <submittedName>
        <fullName evidence="2">Uncharacterized protein</fullName>
    </submittedName>
</protein>